<dbReference type="GO" id="GO:0015074">
    <property type="term" value="P:DNA integration"/>
    <property type="evidence" value="ECO:0007669"/>
    <property type="project" value="InterPro"/>
</dbReference>
<dbReference type="PROSITE" id="PS51702">
    <property type="entry name" value="HTH_MU"/>
    <property type="match status" value="1"/>
</dbReference>
<dbReference type="InterPro" id="IPR036397">
    <property type="entry name" value="RNaseH_sf"/>
</dbReference>
<reference evidence="3 4" key="1">
    <citation type="submission" date="2011-09" db="EMBL/GenBank/DDBJ databases">
        <title>The permanent draft genome of Caldithrix abyssi DSM 13497.</title>
        <authorList>
            <consortium name="US DOE Joint Genome Institute (JGI-PGF)"/>
            <person name="Lucas S."/>
            <person name="Han J."/>
            <person name="Lapidus A."/>
            <person name="Bruce D."/>
            <person name="Goodwin L."/>
            <person name="Pitluck S."/>
            <person name="Peters L."/>
            <person name="Kyrpides N."/>
            <person name="Mavromatis K."/>
            <person name="Ivanova N."/>
            <person name="Mikhailova N."/>
            <person name="Chertkov O."/>
            <person name="Detter J.C."/>
            <person name="Tapia R."/>
            <person name="Han C."/>
            <person name="Land M."/>
            <person name="Hauser L."/>
            <person name="Markowitz V."/>
            <person name="Cheng J.-F."/>
            <person name="Hugenholtz P."/>
            <person name="Woyke T."/>
            <person name="Wu D."/>
            <person name="Spring S."/>
            <person name="Brambilla E."/>
            <person name="Klenk H.-P."/>
            <person name="Eisen J.A."/>
        </authorList>
    </citation>
    <scope>NUCLEOTIDE SEQUENCE [LARGE SCALE GENOMIC DNA]</scope>
    <source>
        <strain evidence="3 4">DSM 13497</strain>
    </source>
</reference>
<keyword evidence="4" id="KW-1185">Reference proteome</keyword>
<dbReference type="SUPFAM" id="SSF46955">
    <property type="entry name" value="Putative DNA-binding domain"/>
    <property type="match status" value="1"/>
</dbReference>
<organism evidence="3 4">
    <name type="scientific">Caldithrix abyssi DSM 13497</name>
    <dbReference type="NCBI Taxonomy" id="880073"/>
    <lineage>
        <taxon>Bacteria</taxon>
        <taxon>Pseudomonadati</taxon>
        <taxon>Calditrichota</taxon>
        <taxon>Calditrichia</taxon>
        <taxon>Calditrichales</taxon>
        <taxon>Calditrichaceae</taxon>
        <taxon>Caldithrix</taxon>
    </lineage>
</organism>
<dbReference type="InterPro" id="IPR012337">
    <property type="entry name" value="RNaseH-like_sf"/>
</dbReference>
<dbReference type="Proteomes" id="UP000004671">
    <property type="component" value="Chromosome"/>
</dbReference>
<feature type="domain" description="Integrase catalytic" evidence="1">
    <location>
        <begin position="300"/>
        <end position="530"/>
    </location>
</feature>
<dbReference type="Gene3D" id="3.30.420.10">
    <property type="entry name" value="Ribonuclease H-like superfamily/Ribonuclease H"/>
    <property type="match status" value="1"/>
</dbReference>
<dbReference type="EMBL" id="CM001402">
    <property type="protein sequence ID" value="EHO41121.1"/>
    <property type="molecule type" value="Genomic_DNA"/>
</dbReference>
<evidence type="ECO:0000259" key="1">
    <source>
        <dbReference type="PROSITE" id="PS50994"/>
    </source>
</evidence>
<evidence type="ECO:0000313" key="4">
    <source>
        <dbReference type="Proteomes" id="UP000004671"/>
    </source>
</evidence>
<dbReference type="PaxDb" id="880073-Calab_1501"/>
<evidence type="ECO:0000313" key="3">
    <source>
        <dbReference type="EMBL" id="EHO41121.1"/>
    </source>
</evidence>
<sequence length="732" mass="84309">MKSQRRTPKDTEKLGIGNEELVRTFLDESANLSENCSNKVRSSISQIKNNKLNNNDIWLSVNESANLLGITKRAIQKKIKDGQFVTREVTGRGGKRYEIALSSLPVEAQARYWEVKIKDERLKIKDEKDSSLRCAPFRMTVSAKALARHDLLSAYAKYCAGFGRGKIKQAKETFLKLYNEKRYFDQVYNILGPVSYATIERWRKQWEAGGKIPDALEDRYKSPSQSSISAEQSAILISHILSPNKPPLKEAIRLAKEEMRLKGIAFAQSDITFYRYGRKWIAENLPIYTFTRYGGKKLNDELAPFVMRDYSKIEVGDIFVADGHVLNFEIINPFTGKTKRMQLIVFYDMKCGLPMGFEIMPTENTMAISGALRRSILLMGKLLGEDKGFIPRAVYIDNGRAFRGQYFTGVHDFEQTGLKGLYERLGIKTIIAKAYHGQSKTVERFFGAFGEFERRLTTYIGNNIENKPARLLRNEKAHVNAYKALTGGQAPELAAVYHYLYEWILEYAQRPHQDGYFKGYSPLQVFEESAKKLKALPDYESRLIDFEKLHFLMMEERRTTIQRNGIRFNNRFYWNEALYGRREAVVIKYDWMYPEKILVFEPTGEFICEATLPERVHPAAAILGTEADKALLRRQLEAQARLKKETAQVGEVLLNAGVGDKIKDERLKIKDERGKIKEDGQTVIGQLVAAAEKEKEAEPEEPIFVWEFERKAWEEERLKMKDERLKTKKKVI</sequence>
<dbReference type="Gene3D" id="1.10.10.10">
    <property type="entry name" value="Winged helix-like DNA-binding domain superfamily/Winged helix DNA-binding domain"/>
    <property type="match status" value="1"/>
</dbReference>
<dbReference type="SUPFAM" id="SSF53098">
    <property type="entry name" value="Ribonuclease H-like"/>
    <property type="match status" value="1"/>
</dbReference>
<dbReference type="InterPro" id="IPR015378">
    <property type="entry name" value="Transposase-like_Mu_C"/>
</dbReference>
<dbReference type="InterPro" id="IPR003314">
    <property type="entry name" value="Mu-type_HTH"/>
</dbReference>
<protein>
    <submittedName>
        <fullName evidence="3">Transposase-like Mu</fullName>
    </submittedName>
</protein>
<gene>
    <name evidence="3" type="ORF">Calab_1501</name>
</gene>
<dbReference type="Pfam" id="PF09299">
    <property type="entry name" value="Mu-transpos_C"/>
    <property type="match status" value="1"/>
</dbReference>
<dbReference type="STRING" id="880073.Cabys_3600"/>
<dbReference type="HOGENOM" id="CLU_024682_0_0_0"/>
<proteinExistence type="predicted"/>
<name>H1XQH5_CALAY</name>
<dbReference type="GO" id="GO:0003677">
    <property type="term" value="F:DNA binding"/>
    <property type="evidence" value="ECO:0007669"/>
    <property type="project" value="InterPro"/>
</dbReference>
<dbReference type="OrthoDB" id="9794201at2"/>
<accession>H1XQH5</accession>
<dbReference type="InterPro" id="IPR009061">
    <property type="entry name" value="DNA-bd_dom_put_sf"/>
</dbReference>
<dbReference type="InterPro" id="IPR036388">
    <property type="entry name" value="WH-like_DNA-bd_sf"/>
</dbReference>
<feature type="domain" description="HTH Mu-type" evidence="2">
    <location>
        <begin position="55"/>
        <end position="120"/>
    </location>
</feature>
<dbReference type="InParanoid" id="H1XQH5"/>
<dbReference type="AlphaFoldDB" id="H1XQH5"/>
<dbReference type="eggNOG" id="COG2801">
    <property type="taxonomic scope" value="Bacteria"/>
</dbReference>
<dbReference type="PROSITE" id="PS50994">
    <property type="entry name" value="INTEGRASE"/>
    <property type="match status" value="1"/>
</dbReference>
<dbReference type="InterPro" id="IPR009004">
    <property type="entry name" value="Transposase_Mu_C"/>
</dbReference>
<dbReference type="InterPro" id="IPR001584">
    <property type="entry name" value="Integrase_cat-core"/>
</dbReference>
<evidence type="ECO:0000259" key="2">
    <source>
        <dbReference type="PROSITE" id="PS51702"/>
    </source>
</evidence>
<dbReference type="SUPFAM" id="SSF50610">
    <property type="entry name" value="mu transposase, C-terminal domain"/>
    <property type="match status" value="1"/>
</dbReference>